<dbReference type="SMART" id="SM00228">
    <property type="entry name" value="PDZ"/>
    <property type="match status" value="1"/>
</dbReference>
<keyword evidence="3" id="KW-1185">Reference proteome</keyword>
<reference evidence="2" key="3">
    <citation type="submission" date="2025-09" db="UniProtKB">
        <authorList>
            <consortium name="Ensembl"/>
        </authorList>
    </citation>
    <scope>IDENTIFICATION</scope>
    <source>
        <strain evidence="2">breed Abyssinian</strain>
    </source>
</reference>
<dbReference type="Ensembl" id="ENSFCTT00005050297.1">
    <property type="protein sequence ID" value="ENSFCTP00005036646.1"/>
    <property type="gene ID" value="ENSFCTG00005017479.1"/>
</dbReference>
<dbReference type="Gene3D" id="2.30.42.10">
    <property type="match status" value="1"/>
</dbReference>
<dbReference type="Proteomes" id="UP000823872">
    <property type="component" value="Chromosome A1"/>
</dbReference>
<dbReference type="Pfam" id="PF00595">
    <property type="entry name" value="PDZ"/>
    <property type="match status" value="1"/>
</dbReference>
<dbReference type="InterPro" id="IPR001478">
    <property type="entry name" value="PDZ"/>
</dbReference>
<sequence>MVQVRQQLSHEASSKFGRSALTLVSKVDGTPGSGGIHLGDRTGGDERPGLFILPNIVATGRSVASHDALCVEVLKTSAGLGLSLDGGKSSMAGDGPLVIKRVYKGGAAEQAGTIEAGDEILAINGKPLVGLMHFDAWNIMKSVPEGPVQLVIRKHRNSS</sequence>
<dbReference type="PROSITE" id="PS50106">
    <property type="entry name" value="PDZ"/>
    <property type="match status" value="1"/>
</dbReference>
<accession>A0ABI7YP13</accession>
<feature type="domain" description="PDZ" evidence="1">
    <location>
        <begin position="70"/>
        <end position="155"/>
    </location>
</feature>
<evidence type="ECO:0000313" key="2">
    <source>
        <dbReference type="Ensembl" id="ENSFCTP00005036646.1"/>
    </source>
</evidence>
<dbReference type="InterPro" id="IPR036034">
    <property type="entry name" value="PDZ_sf"/>
</dbReference>
<proteinExistence type="predicted"/>
<protein>
    <recommendedName>
        <fullName evidence="1">PDZ domain-containing protein</fullName>
    </recommendedName>
</protein>
<dbReference type="CDD" id="cd06763">
    <property type="entry name" value="PDZ7_PDZD2-PDZ4_hPro-IL-16-like"/>
    <property type="match status" value="1"/>
</dbReference>
<name>A0ABI7YP13_FELCA</name>
<dbReference type="GeneTree" id="ENSGT00940000157749"/>
<evidence type="ECO:0000259" key="1">
    <source>
        <dbReference type="PROSITE" id="PS50106"/>
    </source>
</evidence>
<dbReference type="SUPFAM" id="SSF50156">
    <property type="entry name" value="PDZ domain-like"/>
    <property type="match status" value="1"/>
</dbReference>
<reference evidence="2" key="2">
    <citation type="submission" date="2025-08" db="UniProtKB">
        <authorList>
            <consortium name="Ensembl"/>
        </authorList>
    </citation>
    <scope>IDENTIFICATION</scope>
    <source>
        <strain evidence="2">breed Abyssinian</strain>
    </source>
</reference>
<dbReference type="PANTHER" id="PTHR11324:SF16">
    <property type="entry name" value="PDZ DOMAIN-CONTAINING PROTEIN 2"/>
    <property type="match status" value="1"/>
</dbReference>
<dbReference type="PANTHER" id="PTHR11324">
    <property type="entry name" value="IL16-RELATED"/>
    <property type="match status" value="1"/>
</dbReference>
<reference evidence="2 3" key="1">
    <citation type="submission" date="2021-02" db="EMBL/GenBank/DDBJ databases">
        <title>Safari Cat Assemblies.</title>
        <authorList>
            <person name="Bredemeyer K.R."/>
            <person name="Murphy W.J."/>
        </authorList>
    </citation>
    <scope>NUCLEOTIDE SEQUENCE [LARGE SCALE GENOMIC DNA]</scope>
</reference>
<organism evidence="2 3">
    <name type="scientific">Felis catus</name>
    <name type="common">Cat</name>
    <name type="synonym">Felis silvestris catus</name>
    <dbReference type="NCBI Taxonomy" id="9685"/>
    <lineage>
        <taxon>Eukaryota</taxon>
        <taxon>Metazoa</taxon>
        <taxon>Chordata</taxon>
        <taxon>Craniata</taxon>
        <taxon>Vertebrata</taxon>
        <taxon>Euteleostomi</taxon>
        <taxon>Mammalia</taxon>
        <taxon>Eutheria</taxon>
        <taxon>Laurasiatheria</taxon>
        <taxon>Carnivora</taxon>
        <taxon>Feliformia</taxon>
        <taxon>Felidae</taxon>
        <taxon>Felinae</taxon>
        <taxon>Felis</taxon>
    </lineage>
</organism>
<evidence type="ECO:0000313" key="3">
    <source>
        <dbReference type="Proteomes" id="UP000823872"/>
    </source>
</evidence>